<name>A0A7S4GEJ5_9EUGL</name>
<organism evidence="1">
    <name type="scientific">Eutreptiella gymnastica</name>
    <dbReference type="NCBI Taxonomy" id="73025"/>
    <lineage>
        <taxon>Eukaryota</taxon>
        <taxon>Discoba</taxon>
        <taxon>Euglenozoa</taxon>
        <taxon>Euglenida</taxon>
        <taxon>Spirocuta</taxon>
        <taxon>Euglenophyceae</taxon>
        <taxon>Eutreptiales</taxon>
        <taxon>Eutreptiaceae</taxon>
        <taxon>Eutreptiella</taxon>
    </lineage>
</organism>
<accession>A0A7S4GEJ5</accession>
<sequence length="128" mass="13623">MTHVLCSRALVDAQQRTPSVAIWQAATDVGAINWQMSGHAPGRGHTKGSVGEGHRLRPAAGLVQSGVTGLVEEVQPFPSIDRAFLAAPVPVSWVVRTALCRCATTFLNDGKQNGLRNLPSKVQKSKSI</sequence>
<gene>
    <name evidence="1" type="ORF">EGYM00163_LOCUS45849</name>
</gene>
<dbReference type="EMBL" id="HBJA01133412">
    <property type="protein sequence ID" value="CAE0834549.1"/>
    <property type="molecule type" value="Transcribed_RNA"/>
</dbReference>
<proteinExistence type="predicted"/>
<protein>
    <submittedName>
        <fullName evidence="1">Uncharacterized protein</fullName>
    </submittedName>
</protein>
<dbReference type="AlphaFoldDB" id="A0A7S4GEJ5"/>
<evidence type="ECO:0000313" key="1">
    <source>
        <dbReference type="EMBL" id="CAE0834549.1"/>
    </source>
</evidence>
<reference evidence="1" key="1">
    <citation type="submission" date="2021-01" db="EMBL/GenBank/DDBJ databases">
        <authorList>
            <person name="Corre E."/>
            <person name="Pelletier E."/>
            <person name="Niang G."/>
            <person name="Scheremetjew M."/>
            <person name="Finn R."/>
            <person name="Kale V."/>
            <person name="Holt S."/>
            <person name="Cochrane G."/>
            <person name="Meng A."/>
            <person name="Brown T."/>
            <person name="Cohen L."/>
        </authorList>
    </citation>
    <scope>NUCLEOTIDE SEQUENCE</scope>
    <source>
        <strain evidence="1">CCMP1594</strain>
    </source>
</reference>